<reference evidence="2" key="1">
    <citation type="submission" date="2020-02" db="EMBL/GenBank/DDBJ databases">
        <authorList>
            <person name="Meier V. D."/>
        </authorList>
    </citation>
    <scope>NUCLEOTIDE SEQUENCE</scope>
    <source>
        <strain evidence="2">AVDCRST_MAG71</strain>
    </source>
</reference>
<feature type="region of interest" description="Disordered" evidence="1">
    <location>
        <begin position="1"/>
        <end position="25"/>
    </location>
</feature>
<feature type="compositionally biased region" description="Basic and acidic residues" evidence="1">
    <location>
        <begin position="14"/>
        <end position="25"/>
    </location>
</feature>
<name>A0A6J4KK71_9GAMM</name>
<feature type="non-terminal residue" evidence="2">
    <location>
        <position position="1"/>
    </location>
</feature>
<accession>A0A6J4KK71</accession>
<protein>
    <submittedName>
        <fullName evidence="2">RNA-binding protein Hfq</fullName>
    </submittedName>
</protein>
<evidence type="ECO:0000313" key="2">
    <source>
        <dbReference type="EMBL" id="CAA9308505.1"/>
    </source>
</evidence>
<dbReference type="AlphaFoldDB" id="A0A6J4KK71"/>
<organism evidence="2">
    <name type="scientific">uncultured Lysobacter sp</name>
    <dbReference type="NCBI Taxonomy" id="271060"/>
    <lineage>
        <taxon>Bacteria</taxon>
        <taxon>Pseudomonadati</taxon>
        <taxon>Pseudomonadota</taxon>
        <taxon>Gammaproteobacteria</taxon>
        <taxon>Lysobacterales</taxon>
        <taxon>Lysobacteraceae</taxon>
        <taxon>Lysobacter</taxon>
        <taxon>environmental samples</taxon>
    </lineage>
</organism>
<sequence length="50" mass="5605">AQYGQPDGLQACDLHGRARTQREGRPGWRLRAAFGRPGRRRCAGCGLRRL</sequence>
<feature type="non-terminal residue" evidence="2">
    <location>
        <position position="50"/>
    </location>
</feature>
<evidence type="ECO:0000256" key="1">
    <source>
        <dbReference type="SAM" id="MobiDB-lite"/>
    </source>
</evidence>
<proteinExistence type="predicted"/>
<gene>
    <name evidence="2" type="ORF">AVDCRST_MAG71-527</name>
</gene>
<dbReference type="EMBL" id="CADCUA010000157">
    <property type="protein sequence ID" value="CAA9308505.1"/>
    <property type="molecule type" value="Genomic_DNA"/>
</dbReference>